<evidence type="ECO:0000256" key="1">
    <source>
        <dbReference type="SAM" id="MobiDB-lite"/>
    </source>
</evidence>
<keyword evidence="3" id="KW-1185">Reference proteome</keyword>
<dbReference type="EMBL" id="BMAC01000648">
    <property type="protein sequence ID" value="GFQ00916.1"/>
    <property type="molecule type" value="Genomic_DNA"/>
</dbReference>
<evidence type="ECO:0000313" key="2">
    <source>
        <dbReference type="EMBL" id="GFQ00916.1"/>
    </source>
</evidence>
<accession>A0A830D112</accession>
<dbReference type="PANTHER" id="PTHR36791:SF2">
    <property type="entry name" value="OS03G0363400 PROTEIN"/>
    <property type="match status" value="1"/>
</dbReference>
<evidence type="ECO:0000313" key="3">
    <source>
        <dbReference type="Proteomes" id="UP000653305"/>
    </source>
</evidence>
<dbReference type="Proteomes" id="UP000653305">
    <property type="component" value="Unassembled WGS sequence"/>
</dbReference>
<dbReference type="PANTHER" id="PTHR36791">
    <property type="entry name" value="OS03G0363400 PROTEIN"/>
    <property type="match status" value="1"/>
</dbReference>
<sequence length="170" mass="19251">MVVRCPPCFAAAKRTPPSQPSKKTQRQNSTQGFGGKKKDPVWQCIQNCGACCKLDKGPTFPSAEEIFDEPSDIESVLIFAELSQRFLIHYMGLTRKNSTRRLAVGGWDDSVQYSIDRKTEQRIVATHFVHMFLVQRLTSSFCDIGLGFIDKKRNSKIHTQRMTIYGSCIN</sequence>
<protein>
    <submittedName>
        <fullName evidence="2">Uncharacterized protein</fullName>
    </submittedName>
</protein>
<comment type="caution">
    <text evidence="2">The sequence shown here is derived from an EMBL/GenBank/DDBJ whole genome shotgun (WGS) entry which is preliminary data.</text>
</comment>
<feature type="region of interest" description="Disordered" evidence="1">
    <location>
        <begin position="12"/>
        <end position="37"/>
    </location>
</feature>
<name>A0A830D112_9LAMI</name>
<reference evidence="2" key="1">
    <citation type="submission" date="2020-07" db="EMBL/GenBank/DDBJ databases">
        <title>Ethylene signaling mediates host invasion by parasitic plants.</title>
        <authorList>
            <person name="Yoshida S."/>
        </authorList>
    </citation>
    <scope>NUCLEOTIDE SEQUENCE</scope>
    <source>
        <strain evidence="2">Okayama</strain>
    </source>
</reference>
<organism evidence="2 3">
    <name type="scientific">Phtheirospermum japonicum</name>
    <dbReference type="NCBI Taxonomy" id="374723"/>
    <lineage>
        <taxon>Eukaryota</taxon>
        <taxon>Viridiplantae</taxon>
        <taxon>Streptophyta</taxon>
        <taxon>Embryophyta</taxon>
        <taxon>Tracheophyta</taxon>
        <taxon>Spermatophyta</taxon>
        <taxon>Magnoliopsida</taxon>
        <taxon>eudicotyledons</taxon>
        <taxon>Gunneridae</taxon>
        <taxon>Pentapetalae</taxon>
        <taxon>asterids</taxon>
        <taxon>lamiids</taxon>
        <taxon>Lamiales</taxon>
        <taxon>Orobanchaceae</taxon>
        <taxon>Orobanchaceae incertae sedis</taxon>
        <taxon>Phtheirospermum</taxon>
    </lineage>
</organism>
<proteinExistence type="predicted"/>
<dbReference type="OrthoDB" id="1876721at2759"/>
<feature type="compositionally biased region" description="Polar residues" evidence="1">
    <location>
        <begin position="20"/>
        <end position="31"/>
    </location>
</feature>
<gene>
    <name evidence="2" type="ORF">PHJA_002235500</name>
</gene>
<dbReference type="AlphaFoldDB" id="A0A830D112"/>